<evidence type="ECO:0000313" key="1">
    <source>
        <dbReference type="EMBL" id="GGW74794.1"/>
    </source>
</evidence>
<gene>
    <name evidence="1" type="ORF">GCM10007391_03590</name>
</gene>
<dbReference type="EMBL" id="BMXP01000001">
    <property type="protein sequence ID" value="GGW74794.1"/>
    <property type="molecule type" value="Genomic_DNA"/>
</dbReference>
<keyword evidence="2" id="KW-1185">Reference proteome</keyword>
<proteinExistence type="predicted"/>
<sequence>MQEWAPCVPAPLLQYVCHAAIYDAVGTSYQSIANTISFARQTPDYTANCTDT</sequence>
<comment type="caution">
    <text evidence="1">The sequence shown here is derived from an EMBL/GenBank/DDBJ whole genome shotgun (WGS) entry which is preliminary data.</text>
</comment>
<organism evidence="1 2">
    <name type="scientific">Alteromonas halophila</name>
    <dbReference type="NCBI Taxonomy" id="516698"/>
    <lineage>
        <taxon>Bacteria</taxon>
        <taxon>Pseudomonadati</taxon>
        <taxon>Pseudomonadota</taxon>
        <taxon>Gammaproteobacteria</taxon>
        <taxon>Alteromonadales</taxon>
        <taxon>Alteromonadaceae</taxon>
        <taxon>Alteromonas/Salinimonas group</taxon>
        <taxon>Alteromonas</taxon>
    </lineage>
</organism>
<name>A0A918MTX0_9ALTE</name>
<dbReference type="Proteomes" id="UP000631300">
    <property type="component" value="Unassembled WGS sequence"/>
</dbReference>
<reference evidence="1" key="2">
    <citation type="submission" date="2020-09" db="EMBL/GenBank/DDBJ databases">
        <authorList>
            <person name="Sun Q."/>
            <person name="Kim S."/>
        </authorList>
    </citation>
    <scope>NUCLEOTIDE SEQUENCE</scope>
    <source>
        <strain evidence="1">KCTC 22164</strain>
    </source>
</reference>
<evidence type="ECO:0000313" key="2">
    <source>
        <dbReference type="Proteomes" id="UP000631300"/>
    </source>
</evidence>
<reference evidence="1" key="1">
    <citation type="journal article" date="2014" name="Int. J. Syst. Evol. Microbiol.">
        <title>Complete genome sequence of Corynebacterium casei LMG S-19264T (=DSM 44701T), isolated from a smear-ripened cheese.</title>
        <authorList>
            <consortium name="US DOE Joint Genome Institute (JGI-PGF)"/>
            <person name="Walter F."/>
            <person name="Albersmeier A."/>
            <person name="Kalinowski J."/>
            <person name="Ruckert C."/>
        </authorList>
    </citation>
    <scope>NUCLEOTIDE SEQUENCE</scope>
    <source>
        <strain evidence="1">KCTC 22164</strain>
    </source>
</reference>
<protein>
    <submittedName>
        <fullName evidence="1">Uncharacterized protein</fullName>
    </submittedName>
</protein>
<dbReference type="AlphaFoldDB" id="A0A918MTX0"/>
<accession>A0A918MTX0</accession>